<dbReference type="InterPro" id="IPR027417">
    <property type="entry name" value="P-loop_NTPase"/>
</dbReference>
<feature type="domain" description="DEAD-box RNA helicase Q" evidence="10">
    <location>
        <begin position="9"/>
        <end position="37"/>
    </location>
</feature>
<dbReference type="Pfam" id="PF00270">
    <property type="entry name" value="DEAD"/>
    <property type="match status" value="1"/>
</dbReference>
<evidence type="ECO:0000256" key="7">
    <source>
        <dbReference type="ARBA" id="ARBA00047984"/>
    </source>
</evidence>
<keyword evidence="3" id="KW-0378">Hydrolase</keyword>
<dbReference type="GO" id="GO:0016787">
    <property type="term" value="F:hydrolase activity"/>
    <property type="evidence" value="ECO:0007669"/>
    <property type="project" value="UniProtKB-KW"/>
</dbReference>
<proteinExistence type="predicted"/>
<dbReference type="eggNOG" id="KOG0346">
    <property type="taxonomic scope" value="Eukaryota"/>
</dbReference>
<keyword evidence="2" id="KW-0547">Nucleotide-binding</keyword>
<dbReference type="PANTHER" id="PTHR47959">
    <property type="entry name" value="ATP-DEPENDENT RNA HELICASE RHLE-RELATED"/>
    <property type="match status" value="1"/>
</dbReference>
<dbReference type="InterPro" id="IPR014001">
    <property type="entry name" value="Helicase_ATP-bd"/>
</dbReference>
<evidence type="ECO:0000259" key="10">
    <source>
        <dbReference type="PROSITE" id="PS51195"/>
    </source>
</evidence>
<keyword evidence="6" id="KW-0694">RNA-binding</keyword>
<dbReference type="EMBL" id="GG666516">
    <property type="protein sequence ID" value="EEN59769.1"/>
    <property type="molecule type" value="Genomic_DNA"/>
</dbReference>
<dbReference type="GO" id="GO:0005524">
    <property type="term" value="F:ATP binding"/>
    <property type="evidence" value="ECO:0007669"/>
    <property type="project" value="UniProtKB-KW"/>
</dbReference>
<name>C3YIP5_BRAFL</name>
<evidence type="ECO:0000256" key="5">
    <source>
        <dbReference type="ARBA" id="ARBA00022840"/>
    </source>
</evidence>
<accession>C3YIP5</accession>
<evidence type="ECO:0000256" key="4">
    <source>
        <dbReference type="ARBA" id="ARBA00022806"/>
    </source>
</evidence>
<keyword evidence="4" id="KW-0347">Helicase</keyword>
<keyword evidence="5" id="KW-0067">ATP-binding</keyword>
<dbReference type="SMART" id="SM00487">
    <property type="entry name" value="DEXDc"/>
    <property type="match status" value="1"/>
</dbReference>
<dbReference type="InterPro" id="IPR014014">
    <property type="entry name" value="RNA_helicase_DEAD_Q_motif"/>
</dbReference>
<comment type="catalytic activity">
    <reaction evidence="7">
        <text>ATP + H2O = ADP + phosphate + H(+)</text>
        <dbReference type="Rhea" id="RHEA:13065"/>
        <dbReference type="ChEBI" id="CHEBI:15377"/>
        <dbReference type="ChEBI" id="CHEBI:15378"/>
        <dbReference type="ChEBI" id="CHEBI:30616"/>
        <dbReference type="ChEBI" id="CHEBI:43474"/>
        <dbReference type="ChEBI" id="CHEBI:456216"/>
        <dbReference type="EC" id="3.6.4.13"/>
    </reaction>
</comment>
<evidence type="ECO:0000313" key="11">
    <source>
        <dbReference type="EMBL" id="EEN59769.1"/>
    </source>
</evidence>
<dbReference type="STRING" id="7739.C3YIP5"/>
<dbReference type="PROSITE" id="PS51192">
    <property type="entry name" value="HELICASE_ATP_BIND_1"/>
    <property type="match status" value="1"/>
</dbReference>
<dbReference type="AlphaFoldDB" id="C3YIP5"/>
<dbReference type="PROSITE" id="PS51195">
    <property type="entry name" value="Q_MOTIF"/>
    <property type="match status" value="1"/>
</dbReference>
<evidence type="ECO:0000256" key="2">
    <source>
        <dbReference type="ARBA" id="ARBA00022741"/>
    </source>
</evidence>
<evidence type="ECO:0000256" key="8">
    <source>
        <dbReference type="PROSITE-ProRule" id="PRU00552"/>
    </source>
</evidence>
<dbReference type="InterPro" id="IPR050079">
    <property type="entry name" value="DEAD_box_RNA_helicase"/>
</dbReference>
<feature type="domain" description="Helicase ATP-binding" evidence="9">
    <location>
        <begin position="40"/>
        <end position="184"/>
    </location>
</feature>
<dbReference type="PANTHER" id="PTHR47959:SF21">
    <property type="entry name" value="DEAD-BOX HELICASE 56"/>
    <property type="match status" value="1"/>
</dbReference>
<dbReference type="InterPro" id="IPR011545">
    <property type="entry name" value="DEAD/DEAH_box_helicase_dom"/>
</dbReference>
<feature type="short sequence motif" description="Q motif" evidence="8">
    <location>
        <begin position="9"/>
        <end position="37"/>
    </location>
</feature>
<evidence type="ECO:0000259" key="9">
    <source>
        <dbReference type="PROSITE" id="PS51192"/>
    </source>
</evidence>
<dbReference type="GO" id="GO:0003724">
    <property type="term" value="F:RNA helicase activity"/>
    <property type="evidence" value="ECO:0007669"/>
    <property type="project" value="UniProtKB-EC"/>
</dbReference>
<reference evidence="11" key="1">
    <citation type="journal article" date="2008" name="Nature">
        <title>The amphioxus genome and the evolution of the chordate karyotype.</title>
        <authorList>
            <consortium name="US DOE Joint Genome Institute (JGI-PGF)"/>
            <person name="Putnam N.H."/>
            <person name="Butts T."/>
            <person name="Ferrier D.E.K."/>
            <person name="Furlong R.F."/>
            <person name="Hellsten U."/>
            <person name="Kawashima T."/>
            <person name="Robinson-Rechavi M."/>
            <person name="Shoguchi E."/>
            <person name="Terry A."/>
            <person name="Yu J.-K."/>
            <person name="Benito-Gutierrez E.L."/>
            <person name="Dubchak I."/>
            <person name="Garcia-Fernandez J."/>
            <person name="Gibson-Brown J.J."/>
            <person name="Grigoriev I.V."/>
            <person name="Horton A.C."/>
            <person name="de Jong P.J."/>
            <person name="Jurka J."/>
            <person name="Kapitonov V.V."/>
            <person name="Kohara Y."/>
            <person name="Kuroki Y."/>
            <person name="Lindquist E."/>
            <person name="Lucas S."/>
            <person name="Osoegawa K."/>
            <person name="Pennacchio L.A."/>
            <person name="Salamov A.A."/>
            <person name="Satou Y."/>
            <person name="Sauka-Spengler T."/>
            <person name="Schmutz J."/>
            <person name="Shin-I T."/>
            <person name="Toyoda A."/>
            <person name="Bronner-Fraser M."/>
            <person name="Fujiyama A."/>
            <person name="Holland L.Z."/>
            <person name="Holland P.W.H."/>
            <person name="Satoh N."/>
            <person name="Rokhsar D.S."/>
        </authorList>
    </citation>
    <scope>NUCLEOTIDE SEQUENCE [LARGE SCALE GENOMIC DNA]</scope>
    <source>
        <strain evidence="11">S238N-H82</strain>
        <tissue evidence="11">Testes</tissue>
    </source>
</reference>
<dbReference type="CDD" id="cd17961">
    <property type="entry name" value="DEADc_DDX56"/>
    <property type="match status" value="1"/>
</dbReference>
<dbReference type="InParanoid" id="C3YIP5"/>
<protein>
    <recommendedName>
        <fullName evidence="1">RNA helicase</fullName>
        <ecNumber evidence="1">3.6.4.13</ecNumber>
    </recommendedName>
</protein>
<gene>
    <name evidence="11" type="ORF">BRAFLDRAFT_59676</name>
</gene>
<dbReference type="EC" id="3.6.4.13" evidence="1"/>
<evidence type="ECO:0000256" key="6">
    <source>
        <dbReference type="ARBA" id="ARBA00022884"/>
    </source>
</evidence>
<dbReference type="GO" id="GO:0003723">
    <property type="term" value="F:RNA binding"/>
    <property type="evidence" value="ECO:0007669"/>
    <property type="project" value="UniProtKB-KW"/>
</dbReference>
<evidence type="ECO:0000256" key="1">
    <source>
        <dbReference type="ARBA" id="ARBA00012552"/>
    </source>
</evidence>
<sequence>MADEVEKSLAFHEMGLDDRLLKAIASQGWRHPTLIQERAIPLALEGKDLLARARTGSGKTAAFVIPIIQRILDGKQAAKEQAVKALVLTPSKELCSQAYKNAVALSSCCSREVRCLDVSGTTDITSQRPMLMEKPDIVIGTPSRVLAHIQGGNLELQQSLEMLVIDEADLVFSFGYEKDIKTLLGYVHVHVYKSWSTVG</sequence>
<organism>
    <name type="scientific">Branchiostoma floridae</name>
    <name type="common">Florida lancelet</name>
    <name type="synonym">Amphioxus</name>
    <dbReference type="NCBI Taxonomy" id="7739"/>
    <lineage>
        <taxon>Eukaryota</taxon>
        <taxon>Metazoa</taxon>
        <taxon>Chordata</taxon>
        <taxon>Cephalochordata</taxon>
        <taxon>Leptocardii</taxon>
        <taxon>Amphioxiformes</taxon>
        <taxon>Branchiostomatidae</taxon>
        <taxon>Branchiostoma</taxon>
    </lineage>
</organism>
<dbReference type="SUPFAM" id="SSF52540">
    <property type="entry name" value="P-loop containing nucleoside triphosphate hydrolases"/>
    <property type="match status" value="1"/>
</dbReference>
<evidence type="ECO:0000256" key="3">
    <source>
        <dbReference type="ARBA" id="ARBA00022801"/>
    </source>
</evidence>
<dbReference type="Gene3D" id="3.40.50.300">
    <property type="entry name" value="P-loop containing nucleotide triphosphate hydrolases"/>
    <property type="match status" value="1"/>
</dbReference>